<gene>
    <name evidence="3" type="ORF">OKA05_20930</name>
</gene>
<keyword evidence="4" id="KW-1185">Reference proteome</keyword>
<dbReference type="PROSITE" id="PS50012">
    <property type="entry name" value="RCC1_3"/>
    <property type="match status" value="26"/>
</dbReference>
<dbReference type="SUPFAM" id="SSF50985">
    <property type="entry name" value="RCC1/BLIP-II"/>
    <property type="match status" value="4"/>
</dbReference>
<dbReference type="InterPro" id="IPR044060">
    <property type="entry name" value="Bacterial_rp_domain"/>
</dbReference>
<dbReference type="Gene3D" id="2.130.10.30">
    <property type="entry name" value="Regulator of chromosome condensation 1/beta-lactamase-inhibitor protein II"/>
    <property type="match status" value="7"/>
</dbReference>
<dbReference type="PANTHER" id="PTHR45982">
    <property type="entry name" value="REGULATOR OF CHROMOSOME CONDENSATION"/>
    <property type="match status" value="1"/>
</dbReference>
<dbReference type="PROSITE" id="PS50835">
    <property type="entry name" value="IG_LIKE"/>
    <property type="match status" value="1"/>
</dbReference>
<dbReference type="SUPFAM" id="SSF49313">
    <property type="entry name" value="Cadherin-like"/>
    <property type="match status" value="8"/>
</dbReference>
<sequence length="2414" mass="244650">MFRRARRAVVCFLLLIDPCVAATLSYDLAGNQTSQQASVAGLPVILAQPANQLTTLGGRASFSVVVASPSTATYQWKRNNTAIPGATGDSHVISAAAAANEGTYTVTITNATGPVTSAAATLYLDSNDNGLPDTWETATFGNLTQTGMGDFDADGVSNLDEYLEGTNAASNASLLPRLTTSGLGGVVEATASKAKYTYGESVSLKALPHPGNGFFGWSGALTGDANPAPLAMTGSKTIGAVFNRHGVFAWGYNINAESMVPQELTGIVQVAGGGYHSLALRSDGTVTGWGYNGQNQLNAPADLTGVVQIAAGERHSVALKSDGTLTGWGRASEGQITFPAGTSGIARIAAGQYHTLGLRNDGTVTGWGYNYYGQLTTPTGLNTATAIATGERHSVALRSDGSVVAWGTNADNQLAIPAGLTNVVAIAAGTYHSLALRADGTVAAWGYNGSGQTTVPAGLSGVVGISAGVAHSMALKSDGTLVVWGDNSSTQRTLPPGVVKAAACAAGANHGISIAALEPASPSPVILSPAFALGVRNHPFHLRVPARNQPATYAASGLPAGLQMDPASGLISGSPTESGNFAVTISATNTAGTVQKPMALSINLAVPIVTSVPSVIAVGPDFSHQVTVSNGAATFSATGLPQGLAIDSQTGRITGTAQQLGIFTVTVAATNTYGSGNQVLTLETKAIAGWGYNANNQTVIPSNLGGVIAIAAGESHSLALRQDGTVAGWGNNANNRATPPTGLIDAIAISAGRYHSVALRAGGTVVGWGQDSSAQATPPAGLSGVSAIAAGGMHTLALKTDGTITGWGANSYGQATPPAGLNTAVAIAAGYQHSLALKSDGTVVAWGYNGYNQTTVPAGLNNVVAIAAGGGHCLALKADGTIATWGYSSYSLTTVPAAATNVVAIAAGDAYSLALKSDGSVIAWGNNGDLQTTLPAGLSRVAAISAGYYHGLALSSLEPGVSSPIFTSPRLANGVSGHAFHHRIFVRNGPATFAATGLPAGLTLNPTTGVISGTANTTGSFAVTLSATNTSGTVQRTLNLIINGAVPVVTSAATAVATVGNGFSYQVTASNTPTSFGADGLPPGLTINPQTGLISGAARQFGIFAVTVTATNAYGKGTRAVSLETRSVVAWGENADLQAAVPSGLESVIALAGGYYHSLALKADGKIAGWGFNGNNQVTIPAGLTTAVAIAAGERHSLALKADGTVVAWGYNSDGQSTVPADLSGVVAIAAHYRHSLALKSDGTIRGWGLNNYGQLNIPAGLNTVVAIATGERHSIALKANGTVVAWGNNGDGQLNIPAGLSDVVAISAAAYHSLALKANGAVVAWGYSANNRTTVPAAAQSGVIAIAANGDHNLALKSDRSVVTWGYNGSGQTTLPTGLNKVAAIAAGDSHSLAIATIEPGAEPPSITSPAFALGAIGGGFYYRIAATQGAYSYAASGLPAGLQIDPATGVISGSPTEFGTFTIILSAANASGVVQKTVSLTINRPQPAISSGAFPSSALGSDFSYQVTASNSPGSFAVTGLPAGLTLNPATGLITGKPLVAGLFNITISATNAHGTGSLNAPLTVHEVLAWGDNRDGQTVVPPGLNNVVAVAGGYYHSLALKGDGTVTGWGYNGNNQTTVPASLTTAVAIAAGERHSLALRNNGTVVAWGYNSDGQSTVPTDLSGVVALAANYRHSLALKSDGTVRGWGYNGYGQLTIPAGLNAVVSIATGDRHSIALKADGTVTGWGNNTYNQLAIPVGLADVTSIAAGGYHNLALTNNGSVVAWGYNTSNQATVPVAAQSGVVRIAAGETHSMALKADGTLVIWGGNGYGQITGPTGIGRISDISAGELHSVALAALPPANPEILVFPAPPGLRGGAYHWQVSTRHGLATFATSGLPDGLVLNPATGVISGVPTVAGTFPIQVSATDAFGTSQVNLALSISDPVLEFANVPLASGEAGTPFGYRIETVLPAENFQITGLPPGLSFDPASRLLDGIPSTAGVFTVQVQATTATGNAVNSWTITIIPSFSASLSPSGLTFTRGGTSHWYLQSADVPAGSPLAARSGSIGNNSVSWIETTLPGPGTLAFRSKVSSEAGFDLLRVRQNGTTFASWSGERDWTLDSFNIGGQGPQTIRWEFANDSVTQSGLNAAFLANVIFTPAAPPSPFDSSLSPSGLTFSQGGQSSWYLQSTHVPQGIPFAARSGNTGNNTLSWIETTLPGPGTLAFRSKVSSESNYDFLRVRLNGVPLASWSGERDWTLDNFEIGGVGPQVVRWEFATDGSGQAGLHAAFLAQVTFTPSTTSGGFESWPVLATLPANRRGQDDRNGPLNLPNILAYALGINPLTAQASDLPQAALETLGGSTYLTFTFRKNPAATDITYIPEISASLPSPWQSGAGHLTVIESTPTSMKVRSNVSLGSAQRRFVRLRVEKNL</sequence>
<organism evidence="3 4">
    <name type="scientific">Luteolibacter arcticus</name>
    <dbReference type="NCBI Taxonomy" id="1581411"/>
    <lineage>
        <taxon>Bacteria</taxon>
        <taxon>Pseudomonadati</taxon>
        <taxon>Verrucomicrobiota</taxon>
        <taxon>Verrucomicrobiia</taxon>
        <taxon>Verrucomicrobiales</taxon>
        <taxon>Verrucomicrobiaceae</taxon>
        <taxon>Luteolibacter</taxon>
    </lineage>
</organism>
<comment type="caution">
    <text evidence="3">The sequence shown here is derived from an EMBL/GenBank/DDBJ whole genome shotgun (WGS) entry which is preliminary data.</text>
</comment>
<evidence type="ECO:0000256" key="1">
    <source>
        <dbReference type="SAM" id="SignalP"/>
    </source>
</evidence>
<dbReference type="InterPro" id="IPR051553">
    <property type="entry name" value="Ran_GTPase-activating"/>
</dbReference>
<evidence type="ECO:0000259" key="2">
    <source>
        <dbReference type="PROSITE" id="PS50835"/>
    </source>
</evidence>
<dbReference type="InterPro" id="IPR000408">
    <property type="entry name" value="Reg_chr_condens"/>
</dbReference>
<reference evidence="3 4" key="1">
    <citation type="submission" date="2022-10" db="EMBL/GenBank/DDBJ databases">
        <title>Luteolibacter arcticus strain CCTCC AB 2014275, whole genome shotgun sequencing project.</title>
        <authorList>
            <person name="Zhao G."/>
            <person name="Shen L."/>
        </authorList>
    </citation>
    <scope>NUCLEOTIDE SEQUENCE [LARGE SCALE GENOMIC DNA]</scope>
    <source>
        <strain evidence="3 4">CCTCC AB 2014275</strain>
    </source>
</reference>
<feature type="signal peptide" evidence="1">
    <location>
        <begin position="1"/>
        <end position="21"/>
    </location>
</feature>
<dbReference type="PANTHER" id="PTHR45982:SF1">
    <property type="entry name" value="REGULATOR OF CHROMOSOME CONDENSATION"/>
    <property type="match status" value="1"/>
</dbReference>
<protein>
    <submittedName>
        <fullName evidence="3">Ig domain-containing protein</fullName>
    </submittedName>
</protein>
<proteinExistence type="predicted"/>
<accession>A0ABT3GNG2</accession>
<name>A0ABT3GNG2_9BACT</name>
<dbReference type="EMBL" id="JAPDDT010000011">
    <property type="protein sequence ID" value="MCW1925038.1"/>
    <property type="molecule type" value="Genomic_DNA"/>
</dbReference>
<dbReference type="Gene3D" id="2.60.40.10">
    <property type="entry name" value="Immunoglobulins"/>
    <property type="match status" value="8"/>
</dbReference>
<dbReference type="RefSeq" id="WP_264489146.1">
    <property type="nucleotide sequence ID" value="NZ_JAPDDT010000011.1"/>
</dbReference>
<dbReference type="InterPro" id="IPR009091">
    <property type="entry name" value="RCC1/BLIP-II"/>
</dbReference>
<dbReference type="Proteomes" id="UP001320876">
    <property type="component" value="Unassembled WGS sequence"/>
</dbReference>
<evidence type="ECO:0000313" key="4">
    <source>
        <dbReference type="Proteomes" id="UP001320876"/>
    </source>
</evidence>
<dbReference type="InterPro" id="IPR036179">
    <property type="entry name" value="Ig-like_dom_sf"/>
</dbReference>
<dbReference type="PROSITE" id="PS00626">
    <property type="entry name" value="RCC1_2"/>
    <property type="match status" value="15"/>
</dbReference>
<dbReference type="InterPro" id="IPR013783">
    <property type="entry name" value="Ig-like_fold"/>
</dbReference>
<dbReference type="InterPro" id="IPR007110">
    <property type="entry name" value="Ig-like_dom"/>
</dbReference>
<dbReference type="Pfam" id="PF18998">
    <property type="entry name" value="Flg_new_2"/>
    <property type="match status" value="1"/>
</dbReference>
<dbReference type="SUPFAM" id="SSF48726">
    <property type="entry name" value="Immunoglobulin"/>
    <property type="match status" value="1"/>
</dbReference>
<dbReference type="InterPro" id="IPR015919">
    <property type="entry name" value="Cadherin-like_sf"/>
</dbReference>
<dbReference type="Pfam" id="PF13540">
    <property type="entry name" value="RCC1_2"/>
    <property type="match status" value="23"/>
</dbReference>
<feature type="domain" description="Ig-like" evidence="2">
    <location>
        <begin position="43"/>
        <end position="123"/>
    </location>
</feature>
<feature type="chain" id="PRO_5045406550" evidence="1">
    <location>
        <begin position="22"/>
        <end position="2414"/>
    </location>
</feature>
<keyword evidence="1" id="KW-0732">Signal</keyword>
<dbReference type="Pfam" id="PF05345">
    <property type="entry name" value="He_PIG"/>
    <property type="match status" value="8"/>
</dbReference>
<evidence type="ECO:0000313" key="3">
    <source>
        <dbReference type="EMBL" id="MCW1925038.1"/>
    </source>
</evidence>